<dbReference type="Gene3D" id="3.40.630.10">
    <property type="entry name" value="Zn peptidases"/>
    <property type="match status" value="1"/>
</dbReference>
<dbReference type="PANTHER" id="PTHR15162:SF7">
    <property type="entry name" value="SUCCINYLGLUTAMATE DESUCCINYLASE"/>
    <property type="match status" value="1"/>
</dbReference>
<gene>
    <name evidence="7" type="ordered locus">Bpet3916</name>
</gene>
<dbReference type="Pfam" id="PF24827">
    <property type="entry name" value="AstE_AspA_cat"/>
    <property type="match status" value="1"/>
</dbReference>
<dbReference type="eggNOG" id="COG3608">
    <property type="taxonomic scope" value="Bacteria"/>
</dbReference>
<dbReference type="GO" id="GO:0046872">
    <property type="term" value="F:metal ion binding"/>
    <property type="evidence" value="ECO:0007669"/>
    <property type="project" value="UniProtKB-KW"/>
</dbReference>
<keyword evidence="8" id="KW-1185">Reference proteome</keyword>
<evidence type="ECO:0000256" key="3">
    <source>
        <dbReference type="ARBA" id="ARBA00022801"/>
    </source>
</evidence>
<sequence>MQFQLSAPDLSAERAGNTGTPGVWHFDSGTPGRALMVTALVHGNELCGAWALKELLASGLRPRRGSLTLAFCNLEAFDRFDSARHDASRFVDEDLNRVWSAQRLDDPVSCERRRGAALRPWVERADWLLDLHSMHEPGAPLLLTGVLPRNIALARRLGAPRHVIVDAGHQDGVRMRDYGRFGDPGQADACALLIECGFHGDPAARLAARDLVARMLVESAVIDATDMPDGWLLPDTPPDQACGALHGAGPQRVLQVTDAVVAPSMDLRFAQPWQGLETLAEAGSLIGWADGAPVVTPYDNCTLIMPSLRQLKPGVTVVRLAREYAG</sequence>
<dbReference type="SUPFAM" id="SSF53187">
    <property type="entry name" value="Zn-dependent exopeptidases"/>
    <property type="match status" value="1"/>
</dbReference>
<dbReference type="KEGG" id="bpt:Bpet3916"/>
<keyword evidence="3 7" id="KW-0378">Hydrolase</keyword>
<keyword evidence="4" id="KW-0862">Zinc</keyword>
<evidence type="ECO:0000313" key="8">
    <source>
        <dbReference type="Proteomes" id="UP000001225"/>
    </source>
</evidence>
<feature type="region of interest" description="Disordered" evidence="5">
    <location>
        <begin position="1"/>
        <end position="25"/>
    </location>
</feature>
<comment type="cofactor">
    <cofactor evidence="1">
        <name>Zn(2+)</name>
        <dbReference type="ChEBI" id="CHEBI:29105"/>
    </cofactor>
</comment>
<accession>A9I633</accession>
<name>A9I633_BORPD</name>
<protein>
    <recommendedName>
        <fullName evidence="6">Succinylglutamate desuccinylase/Aspartoacylase catalytic domain-containing protein</fullName>
    </recommendedName>
</protein>
<dbReference type="InterPro" id="IPR050178">
    <property type="entry name" value="AspA/AstE_fam"/>
</dbReference>
<dbReference type="InterPro" id="IPR055438">
    <property type="entry name" value="AstE_AspA_cat"/>
</dbReference>
<dbReference type="GO" id="GO:0016788">
    <property type="term" value="F:hydrolase activity, acting on ester bonds"/>
    <property type="evidence" value="ECO:0007669"/>
    <property type="project" value="InterPro"/>
</dbReference>
<organism evidence="7 8">
    <name type="scientific">Bordetella petrii (strain ATCC BAA-461 / DSM 12804 / CCUG 43448 / CIP 107267 / Se-1111R)</name>
    <dbReference type="NCBI Taxonomy" id="340100"/>
    <lineage>
        <taxon>Bacteria</taxon>
        <taxon>Pseudomonadati</taxon>
        <taxon>Pseudomonadota</taxon>
        <taxon>Betaproteobacteria</taxon>
        <taxon>Burkholderiales</taxon>
        <taxon>Alcaligenaceae</taxon>
        <taxon>Bordetella</taxon>
    </lineage>
</organism>
<reference evidence="7 8" key="1">
    <citation type="journal article" date="2008" name="BMC Genomics">
        <title>The missing link: Bordetella petrii is endowed with both the metabolic versatility of environmental bacteria and virulence traits of pathogenic Bordetellae.</title>
        <authorList>
            <person name="Gross R."/>
            <person name="Guzman C.A."/>
            <person name="Sebaihia M."/>
            <person name="Martins Dos Santos V.A."/>
            <person name="Pieper D.H."/>
            <person name="Koebnik R."/>
            <person name="Lechner M."/>
            <person name="Bartels D."/>
            <person name="Buhrmester J."/>
            <person name="Choudhuri J.V."/>
            <person name="Ebensen T."/>
            <person name="Gaigalat L."/>
            <person name="Herrmann S."/>
            <person name="Khachane A.N."/>
            <person name="Larisch C."/>
            <person name="Link S."/>
            <person name="Linke B."/>
            <person name="Meyer F."/>
            <person name="Mormann S."/>
            <person name="Nakunst D."/>
            <person name="Rueckert C."/>
            <person name="Schneiker-Bekel S."/>
            <person name="Schulze K."/>
            <person name="Vorhoelter F.J."/>
            <person name="Yevsa T."/>
            <person name="Engle J.T."/>
            <person name="Goldman W.E."/>
            <person name="Puehler A."/>
            <person name="Goebel U.B."/>
            <person name="Goesmann A."/>
            <person name="Bloecker H."/>
            <person name="Kaiser O."/>
            <person name="Martinez-Arias R."/>
        </authorList>
    </citation>
    <scope>NUCLEOTIDE SEQUENCE [LARGE SCALE GENOMIC DNA]</scope>
    <source>
        <strain evidence="8">ATCC BAA-461 / DSM 12804 / CCUG 43448 / CIP 107267 / Se-1111R</strain>
    </source>
</reference>
<dbReference type="STRING" id="94624.Bpet3916"/>
<dbReference type="AlphaFoldDB" id="A9I633"/>
<feature type="domain" description="Succinylglutamate desuccinylase/Aspartoacylase catalytic" evidence="6">
    <location>
        <begin position="31"/>
        <end position="136"/>
    </location>
</feature>
<evidence type="ECO:0000256" key="1">
    <source>
        <dbReference type="ARBA" id="ARBA00001947"/>
    </source>
</evidence>
<evidence type="ECO:0000256" key="2">
    <source>
        <dbReference type="ARBA" id="ARBA00022723"/>
    </source>
</evidence>
<keyword evidence="2" id="KW-0479">Metal-binding</keyword>
<dbReference type="GO" id="GO:0005829">
    <property type="term" value="C:cytosol"/>
    <property type="evidence" value="ECO:0007669"/>
    <property type="project" value="TreeGrafter"/>
</dbReference>
<evidence type="ECO:0000256" key="4">
    <source>
        <dbReference type="ARBA" id="ARBA00022833"/>
    </source>
</evidence>
<evidence type="ECO:0000256" key="5">
    <source>
        <dbReference type="SAM" id="MobiDB-lite"/>
    </source>
</evidence>
<dbReference type="PANTHER" id="PTHR15162">
    <property type="entry name" value="ASPARTOACYLASE"/>
    <property type="match status" value="1"/>
</dbReference>
<dbReference type="EMBL" id="AM902716">
    <property type="protein sequence ID" value="CAP44262.1"/>
    <property type="molecule type" value="Genomic_DNA"/>
</dbReference>
<dbReference type="Proteomes" id="UP000001225">
    <property type="component" value="Chromosome"/>
</dbReference>
<proteinExistence type="predicted"/>
<evidence type="ECO:0000313" key="7">
    <source>
        <dbReference type="EMBL" id="CAP44262.1"/>
    </source>
</evidence>
<evidence type="ECO:0000259" key="6">
    <source>
        <dbReference type="Pfam" id="PF24827"/>
    </source>
</evidence>